<protein>
    <submittedName>
        <fullName evidence="1">Uncharacterized protein</fullName>
    </submittedName>
</protein>
<keyword evidence="2" id="KW-1185">Reference proteome</keyword>
<organism evidence="1 2">
    <name type="scientific">Protea cynaroides</name>
    <dbReference type="NCBI Taxonomy" id="273540"/>
    <lineage>
        <taxon>Eukaryota</taxon>
        <taxon>Viridiplantae</taxon>
        <taxon>Streptophyta</taxon>
        <taxon>Embryophyta</taxon>
        <taxon>Tracheophyta</taxon>
        <taxon>Spermatophyta</taxon>
        <taxon>Magnoliopsida</taxon>
        <taxon>Proteales</taxon>
        <taxon>Proteaceae</taxon>
        <taxon>Protea</taxon>
    </lineage>
</organism>
<dbReference type="AlphaFoldDB" id="A0A9Q0KXS9"/>
<evidence type="ECO:0000313" key="2">
    <source>
        <dbReference type="Proteomes" id="UP001141806"/>
    </source>
</evidence>
<dbReference type="Proteomes" id="UP001141806">
    <property type="component" value="Unassembled WGS sequence"/>
</dbReference>
<sequence length="139" mass="15461">MTYEQFKILLEAINALNTGQSQIANLLGIPDTRHKEHPAILDDKTEATIVVSTVEGASENDSGEEQICHMVDTFIIPEPAMEECVDDVNVVQIEIMTHRDNLQPTIGNGLFSAFDLVRVDATAKFNILKSQRFCLIEIC</sequence>
<gene>
    <name evidence="1" type="ORF">NE237_009354</name>
</gene>
<accession>A0A9Q0KXS9</accession>
<comment type="caution">
    <text evidence="1">The sequence shown here is derived from an EMBL/GenBank/DDBJ whole genome shotgun (WGS) entry which is preliminary data.</text>
</comment>
<dbReference type="EMBL" id="JAMYWD010000002">
    <property type="protein sequence ID" value="KAJ4978574.1"/>
    <property type="molecule type" value="Genomic_DNA"/>
</dbReference>
<reference evidence="1" key="1">
    <citation type="journal article" date="2023" name="Plant J.">
        <title>The genome of the king protea, Protea cynaroides.</title>
        <authorList>
            <person name="Chang J."/>
            <person name="Duong T.A."/>
            <person name="Schoeman C."/>
            <person name="Ma X."/>
            <person name="Roodt D."/>
            <person name="Barker N."/>
            <person name="Li Z."/>
            <person name="Van de Peer Y."/>
            <person name="Mizrachi E."/>
        </authorList>
    </citation>
    <scope>NUCLEOTIDE SEQUENCE</scope>
    <source>
        <tissue evidence="1">Young leaves</tissue>
    </source>
</reference>
<proteinExistence type="predicted"/>
<evidence type="ECO:0000313" key="1">
    <source>
        <dbReference type="EMBL" id="KAJ4978574.1"/>
    </source>
</evidence>
<name>A0A9Q0KXS9_9MAGN</name>